<proteinExistence type="predicted"/>
<accession>A0A015KMS0</accession>
<gene>
    <name evidence="1" type="ORF">RirG_101610</name>
</gene>
<dbReference type="EMBL" id="JEMT01017112">
    <property type="protein sequence ID" value="EXX68824.1"/>
    <property type="molecule type" value="Genomic_DNA"/>
</dbReference>
<protein>
    <recommendedName>
        <fullName evidence="3">BAH domain-containing protein</fullName>
    </recommendedName>
</protein>
<keyword evidence="2" id="KW-1185">Reference proteome</keyword>
<sequence>MHRVRTKTNKFTTGRIRNTKKTKPQFVQRDTRVANIFQNNLRVNVESQHNSETDDTDTFQWNNGEEYISNIENISEPLENTDVNAELSDTNVNTVYDYSSSLNGQCFPNISVFLIFIWTVKHIIGTAAYKDLINILKHPQFCIFDLPNDLSTVKKYRNKLPLMPISSLTVPILQKNTLSNSEATKEAYYFSILNHIERVLNNPQLKKHTYFGAGVEVTNKRELWHGTLWHESPLFDLTSISYNDVIYSTGEFVMYEFDNVRYYGRILAFIQVEENGSWRIKIQKLLNYFDLPRIFRSASRGTDQLWMTDDFILIRHSQIIKKVVIWLKDTDQIPRYEKRISEILYKHNNRYTIHPIEQRHHHPNEYITMGIPPSPNMKVFKFFIDLYYDDFGTFRTVYHSLGGLYIQFGNMTLKLRQ</sequence>
<dbReference type="HOGENOM" id="CLU_033749_0_0_1"/>
<evidence type="ECO:0000313" key="2">
    <source>
        <dbReference type="Proteomes" id="UP000022910"/>
    </source>
</evidence>
<reference evidence="1 2" key="1">
    <citation type="submission" date="2014-02" db="EMBL/GenBank/DDBJ databases">
        <title>Single nucleus genome sequencing reveals high similarity among nuclei of an endomycorrhizal fungus.</title>
        <authorList>
            <person name="Lin K."/>
            <person name="Geurts R."/>
            <person name="Zhang Z."/>
            <person name="Limpens E."/>
            <person name="Saunders D.G."/>
            <person name="Mu D."/>
            <person name="Pang E."/>
            <person name="Cao H."/>
            <person name="Cha H."/>
            <person name="Lin T."/>
            <person name="Zhou Q."/>
            <person name="Shang Y."/>
            <person name="Li Y."/>
            <person name="Ivanov S."/>
            <person name="Sharma T."/>
            <person name="Velzen R.V."/>
            <person name="Ruijter N.D."/>
            <person name="Aanen D.K."/>
            <person name="Win J."/>
            <person name="Kamoun S."/>
            <person name="Bisseling T."/>
            <person name="Huang S."/>
        </authorList>
    </citation>
    <scope>NUCLEOTIDE SEQUENCE [LARGE SCALE GENOMIC DNA]</scope>
    <source>
        <strain evidence="2">DAOM197198w</strain>
    </source>
</reference>
<comment type="caution">
    <text evidence="1">The sequence shown here is derived from an EMBL/GenBank/DDBJ whole genome shotgun (WGS) entry which is preliminary data.</text>
</comment>
<organism evidence="1 2">
    <name type="scientific">Rhizophagus irregularis (strain DAOM 197198w)</name>
    <name type="common">Glomus intraradices</name>
    <dbReference type="NCBI Taxonomy" id="1432141"/>
    <lineage>
        <taxon>Eukaryota</taxon>
        <taxon>Fungi</taxon>
        <taxon>Fungi incertae sedis</taxon>
        <taxon>Mucoromycota</taxon>
        <taxon>Glomeromycotina</taxon>
        <taxon>Glomeromycetes</taxon>
        <taxon>Glomerales</taxon>
        <taxon>Glomeraceae</taxon>
        <taxon>Rhizophagus</taxon>
    </lineage>
</organism>
<evidence type="ECO:0008006" key="3">
    <source>
        <dbReference type="Google" id="ProtNLM"/>
    </source>
</evidence>
<dbReference type="Proteomes" id="UP000022910">
    <property type="component" value="Unassembled WGS sequence"/>
</dbReference>
<name>A0A015KMS0_RHIIW</name>
<dbReference type="AlphaFoldDB" id="A0A015KMS0"/>
<evidence type="ECO:0000313" key="1">
    <source>
        <dbReference type="EMBL" id="EXX68824.1"/>
    </source>
</evidence>